<evidence type="ECO:0000256" key="4">
    <source>
        <dbReference type="ARBA" id="ARBA00022692"/>
    </source>
</evidence>
<dbReference type="InterPro" id="IPR032394">
    <property type="entry name" value="Anoct_dimer"/>
</dbReference>
<feature type="domain" description="Anoctamin transmembrane" evidence="10">
    <location>
        <begin position="306"/>
        <end position="878"/>
    </location>
</feature>
<dbReference type="EMBL" id="BLXT01007756">
    <property type="protein sequence ID" value="GFO42122.1"/>
    <property type="molecule type" value="Genomic_DNA"/>
</dbReference>
<evidence type="ECO:0000256" key="8">
    <source>
        <dbReference type="RuleBase" id="RU280814"/>
    </source>
</evidence>
<sequence length="912" mass="104966">MSSPVDGDSQPPPPIGFEPQDGASNQRDGLPSDVVNITVQDEENGGAYADNINLLERSSQSAGAREALDESDQFFADGQRRIDYVLVHEPDPDPEDEPRKAQNRKNFEANLIEAGLQLEYVTREMPQDSGKIEKQEIHYVKVHAPWDFLTRYAEYLNIKMPLAKNDMTEKFDSCWSKFPTPFDYDESILPEIPDFFTAPFSRQRERQFIIEDRSTFFTPAQRSLLVHQFLSRAVFEDVGDRAKNKFGIKRMLSNGSYTAAYPLHDGEYIDEDATQTQGPDQNLRQLLYQTWARAGVWHKFQPLDHVRLYFGEKIAIYFSWLGFYTGLLVPAGLVGLIIFLYGCIRLPYNQTSKDICDEDGIGNLTMCPLCDGRCTYWRLARSCVYSRLTSLFDNEATVAFAAFMALWSAFFHEMWKRKEAEIEYDWDVADYEEEETIRPEFEASVRRRRINPINKAEEPYLTFTSRVCRLTSSLWAVVFMLCVVIAAVFAVIVYRTTVSALLYAVDQESVKERAATITSITAACINLVIIIILGRVYLIVARVLTNFELHRTLTEWEDSFTLKMFLFQFVNHYASLFYIAFFKGKLIGRPGHYNRELEGARQEECDPAGCLIELCIQLAIIMVGKQAINNFTEIILPKVMNWFKSRKIKEMEEKKKEKVARWERDYTMATMPELGLFDEYLEMVLQFGFVTIFVAAFPLAPLFALLNNILEIRIDAYKFITQWRRPLAMRAQDIGIWFGILRGISAIAIMTNASIIAFTSEFIPKLVYRYAYSPTDDLEGFVNFTLSVFNVSDFEPDSIPSDPKTELFGNVTFCRYRDFRAPPDAERPYKFTIEYWHVLTARLAFVIVFVISVWLLTWFVAFLVPDVPQAVKLQMLREKYLGREALLEAEHLRPGKITDSSSSQKDGTKPVA</sequence>
<keyword evidence="7" id="KW-0325">Glycoprotein</keyword>
<evidence type="ECO:0000256" key="3">
    <source>
        <dbReference type="ARBA" id="ARBA00022475"/>
    </source>
</evidence>
<feature type="transmembrane region" description="Helical" evidence="8">
    <location>
        <begin position="474"/>
        <end position="494"/>
    </location>
</feature>
<dbReference type="Pfam" id="PF16178">
    <property type="entry name" value="Anoct_dimer"/>
    <property type="match status" value="1"/>
</dbReference>
<feature type="transmembrane region" description="Helical" evidence="8">
    <location>
        <begin position="514"/>
        <end position="540"/>
    </location>
</feature>
<reference evidence="12 13" key="1">
    <citation type="journal article" date="2021" name="Elife">
        <title>Chloroplast acquisition without the gene transfer in kleptoplastic sea slugs, Plakobranchus ocellatus.</title>
        <authorList>
            <person name="Maeda T."/>
            <person name="Takahashi S."/>
            <person name="Yoshida T."/>
            <person name="Shimamura S."/>
            <person name="Takaki Y."/>
            <person name="Nagai Y."/>
            <person name="Toyoda A."/>
            <person name="Suzuki Y."/>
            <person name="Arimoto A."/>
            <person name="Ishii H."/>
            <person name="Satoh N."/>
            <person name="Nishiyama T."/>
            <person name="Hasebe M."/>
            <person name="Maruyama T."/>
            <person name="Minagawa J."/>
            <person name="Obokata J."/>
            <person name="Shigenobu S."/>
        </authorList>
    </citation>
    <scope>NUCLEOTIDE SEQUENCE [LARGE SCALE GENOMIC DNA]</scope>
</reference>
<dbReference type="PANTHER" id="PTHR12308:SF84">
    <property type="entry name" value="ANOCTAMIN"/>
    <property type="match status" value="1"/>
</dbReference>
<evidence type="ECO:0000313" key="13">
    <source>
        <dbReference type="Proteomes" id="UP000735302"/>
    </source>
</evidence>
<name>A0AAV4DCZ6_9GAST</name>
<dbReference type="InterPro" id="IPR049452">
    <property type="entry name" value="Anoctamin_TM"/>
</dbReference>
<comment type="caution">
    <text evidence="12">The sequence shown here is derived from an EMBL/GenBank/DDBJ whole genome shotgun (WGS) entry which is preliminary data.</text>
</comment>
<dbReference type="Pfam" id="PF04547">
    <property type="entry name" value="Anoctamin"/>
    <property type="match status" value="1"/>
</dbReference>
<feature type="transmembrane region" description="Helical" evidence="8">
    <location>
        <begin position="683"/>
        <end position="706"/>
    </location>
</feature>
<evidence type="ECO:0000259" key="11">
    <source>
        <dbReference type="Pfam" id="PF16178"/>
    </source>
</evidence>
<comment type="similarity">
    <text evidence="2 8">Belongs to the anoctamin family.</text>
</comment>
<feature type="transmembrane region" description="Helical" evidence="8">
    <location>
        <begin position="560"/>
        <end position="581"/>
    </location>
</feature>
<evidence type="ECO:0000256" key="1">
    <source>
        <dbReference type="ARBA" id="ARBA00004651"/>
    </source>
</evidence>
<gene>
    <name evidence="12" type="ORF">PoB_006862700</name>
</gene>
<comment type="subcellular location">
    <subcellularLocation>
        <location evidence="1">Cell membrane</location>
        <topology evidence="1">Multi-pass membrane protein</topology>
    </subcellularLocation>
    <subcellularLocation>
        <location evidence="8">Membrane</location>
        <topology evidence="8">Multi-pass membrane protein</topology>
    </subcellularLocation>
</comment>
<feature type="region of interest" description="Disordered" evidence="9">
    <location>
        <begin position="1"/>
        <end position="33"/>
    </location>
</feature>
<feature type="transmembrane region" description="Helical" evidence="8">
    <location>
        <begin position="314"/>
        <end position="341"/>
    </location>
</feature>
<evidence type="ECO:0000256" key="6">
    <source>
        <dbReference type="ARBA" id="ARBA00023136"/>
    </source>
</evidence>
<organism evidence="12 13">
    <name type="scientific">Plakobranchus ocellatus</name>
    <dbReference type="NCBI Taxonomy" id="259542"/>
    <lineage>
        <taxon>Eukaryota</taxon>
        <taxon>Metazoa</taxon>
        <taxon>Spiralia</taxon>
        <taxon>Lophotrochozoa</taxon>
        <taxon>Mollusca</taxon>
        <taxon>Gastropoda</taxon>
        <taxon>Heterobranchia</taxon>
        <taxon>Euthyneura</taxon>
        <taxon>Panpulmonata</taxon>
        <taxon>Sacoglossa</taxon>
        <taxon>Placobranchoidea</taxon>
        <taxon>Plakobranchidae</taxon>
        <taxon>Plakobranchus</taxon>
    </lineage>
</organism>
<feature type="domain" description="Anoctamin dimerisation" evidence="11">
    <location>
        <begin position="74"/>
        <end position="303"/>
    </location>
</feature>
<dbReference type="GO" id="GO:0005886">
    <property type="term" value="C:plasma membrane"/>
    <property type="evidence" value="ECO:0007669"/>
    <property type="project" value="UniProtKB-SubCell"/>
</dbReference>
<evidence type="ECO:0000256" key="5">
    <source>
        <dbReference type="ARBA" id="ARBA00022989"/>
    </source>
</evidence>
<keyword evidence="6 8" id="KW-0472">Membrane</keyword>
<protein>
    <recommendedName>
        <fullName evidence="8">Anoctamin</fullName>
    </recommendedName>
</protein>
<dbReference type="PANTHER" id="PTHR12308">
    <property type="entry name" value="ANOCTAMIN"/>
    <property type="match status" value="1"/>
</dbReference>
<feature type="transmembrane region" description="Helical" evidence="8">
    <location>
        <begin position="734"/>
        <end position="758"/>
    </location>
</feature>
<evidence type="ECO:0000313" key="12">
    <source>
        <dbReference type="EMBL" id="GFO42122.1"/>
    </source>
</evidence>
<dbReference type="GO" id="GO:0005254">
    <property type="term" value="F:chloride channel activity"/>
    <property type="evidence" value="ECO:0007669"/>
    <property type="project" value="TreeGrafter"/>
</dbReference>
<proteinExistence type="inferred from homology"/>
<accession>A0AAV4DCZ6</accession>
<evidence type="ECO:0000256" key="9">
    <source>
        <dbReference type="SAM" id="MobiDB-lite"/>
    </source>
</evidence>
<dbReference type="Proteomes" id="UP000735302">
    <property type="component" value="Unassembled WGS sequence"/>
</dbReference>
<evidence type="ECO:0000256" key="7">
    <source>
        <dbReference type="ARBA" id="ARBA00023180"/>
    </source>
</evidence>
<dbReference type="GO" id="GO:0046983">
    <property type="term" value="F:protein dimerization activity"/>
    <property type="evidence" value="ECO:0007669"/>
    <property type="project" value="InterPro"/>
</dbReference>
<dbReference type="AlphaFoldDB" id="A0AAV4DCZ6"/>
<keyword evidence="5 8" id="KW-1133">Transmembrane helix</keyword>
<keyword evidence="3" id="KW-1003">Cell membrane</keyword>
<dbReference type="InterPro" id="IPR007632">
    <property type="entry name" value="Anoctamin"/>
</dbReference>
<feature type="transmembrane region" description="Helical" evidence="8">
    <location>
        <begin position="843"/>
        <end position="864"/>
    </location>
</feature>
<keyword evidence="4 8" id="KW-0812">Transmembrane</keyword>
<comment type="caution">
    <text evidence="8">Lacks conserved residue(s) required for the propagation of feature annotation.</text>
</comment>
<evidence type="ECO:0000259" key="10">
    <source>
        <dbReference type="Pfam" id="PF04547"/>
    </source>
</evidence>
<keyword evidence="13" id="KW-1185">Reference proteome</keyword>
<evidence type="ECO:0000256" key="2">
    <source>
        <dbReference type="ARBA" id="ARBA00009671"/>
    </source>
</evidence>